<name>A0A4Q1SHR4_9BACT</name>
<dbReference type="OrthoDB" id="129620at2"/>
<dbReference type="PANTHER" id="PTHR33495:SF2">
    <property type="entry name" value="ANTI-SIGMA FACTOR ANTAGONIST TM_1081-RELATED"/>
    <property type="match status" value="1"/>
</dbReference>
<evidence type="ECO:0000256" key="2">
    <source>
        <dbReference type="RuleBase" id="RU003749"/>
    </source>
</evidence>
<dbReference type="EMBL" id="SDMK01000001">
    <property type="protein sequence ID" value="RXS97131.1"/>
    <property type="molecule type" value="Genomic_DNA"/>
</dbReference>
<evidence type="ECO:0000256" key="1">
    <source>
        <dbReference type="ARBA" id="ARBA00009013"/>
    </source>
</evidence>
<gene>
    <name evidence="4" type="ORF">ESZ00_04220</name>
</gene>
<comment type="caution">
    <text evidence="4">The sequence shown here is derived from an EMBL/GenBank/DDBJ whole genome shotgun (WGS) entry which is preliminary data.</text>
</comment>
<dbReference type="NCBIfam" id="TIGR00377">
    <property type="entry name" value="ant_ant_sig"/>
    <property type="match status" value="1"/>
</dbReference>
<keyword evidence="5" id="KW-1185">Reference proteome</keyword>
<dbReference type="InterPro" id="IPR002645">
    <property type="entry name" value="STAS_dom"/>
</dbReference>
<dbReference type="PANTHER" id="PTHR33495">
    <property type="entry name" value="ANTI-SIGMA FACTOR ANTAGONIST TM_1081-RELATED-RELATED"/>
    <property type="match status" value="1"/>
</dbReference>
<sequence length="120" mass="12951">MIASSEVLCRVSLSIEVSSGRSPHTRILRVAGPVTLQNFTQLQSEFLREAIPLTILDLSGVPQMDSAGLGAILKYYVAAQKRGHKLVLTGVQGRVLDLLKLTRVDSLIPLAATVEQAETL</sequence>
<protein>
    <recommendedName>
        <fullName evidence="2">Anti-sigma factor antagonist</fullName>
    </recommendedName>
</protein>
<proteinExistence type="inferred from homology"/>
<dbReference type="Gene3D" id="3.30.750.24">
    <property type="entry name" value="STAS domain"/>
    <property type="match status" value="1"/>
</dbReference>
<feature type="domain" description="STAS" evidence="3">
    <location>
        <begin position="15"/>
        <end position="120"/>
    </location>
</feature>
<reference evidence="4 5" key="1">
    <citation type="journal article" date="2016" name="Int. J. Syst. Evol. Microbiol.">
        <title>Acidipila dinghuensis sp. nov., an acidobacterium isolated from forest soil.</title>
        <authorList>
            <person name="Jiang Y.W."/>
            <person name="Wang J."/>
            <person name="Chen M.H."/>
            <person name="Lv Y.Y."/>
            <person name="Qiu L.H."/>
        </authorList>
    </citation>
    <scope>NUCLEOTIDE SEQUENCE [LARGE SCALE GENOMIC DNA]</scope>
    <source>
        <strain evidence="4 5">DHOF10</strain>
    </source>
</reference>
<dbReference type="SUPFAM" id="SSF52091">
    <property type="entry name" value="SpoIIaa-like"/>
    <property type="match status" value="1"/>
</dbReference>
<organism evidence="4 5">
    <name type="scientific">Silvibacterium dinghuense</name>
    <dbReference type="NCBI Taxonomy" id="1560006"/>
    <lineage>
        <taxon>Bacteria</taxon>
        <taxon>Pseudomonadati</taxon>
        <taxon>Acidobacteriota</taxon>
        <taxon>Terriglobia</taxon>
        <taxon>Terriglobales</taxon>
        <taxon>Acidobacteriaceae</taxon>
        <taxon>Silvibacterium</taxon>
    </lineage>
</organism>
<dbReference type="InterPro" id="IPR003658">
    <property type="entry name" value="Anti-sigma_ant"/>
</dbReference>
<evidence type="ECO:0000313" key="5">
    <source>
        <dbReference type="Proteomes" id="UP000290253"/>
    </source>
</evidence>
<evidence type="ECO:0000259" key="3">
    <source>
        <dbReference type="PROSITE" id="PS50801"/>
    </source>
</evidence>
<dbReference type="PROSITE" id="PS50801">
    <property type="entry name" value="STAS"/>
    <property type="match status" value="1"/>
</dbReference>
<dbReference type="InterPro" id="IPR036513">
    <property type="entry name" value="STAS_dom_sf"/>
</dbReference>
<comment type="similarity">
    <text evidence="1 2">Belongs to the anti-sigma-factor antagonist family.</text>
</comment>
<dbReference type="AlphaFoldDB" id="A0A4Q1SHR4"/>
<dbReference type="GO" id="GO:0043856">
    <property type="term" value="F:anti-sigma factor antagonist activity"/>
    <property type="evidence" value="ECO:0007669"/>
    <property type="project" value="InterPro"/>
</dbReference>
<accession>A0A4Q1SHR4</accession>
<dbReference type="Proteomes" id="UP000290253">
    <property type="component" value="Unassembled WGS sequence"/>
</dbReference>
<dbReference type="CDD" id="cd07043">
    <property type="entry name" value="STAS_anti-anti-sigma_factors"/>
    <property type="match status" value="1"/>
</dbReference>
<evidence type="ECO:0000313" key="4">
    <source>
        <dbReference type="EMBL" id="RXS97131.1"/>
    </source>
</evidence>
<dbReference type="Pfam" id="PF01740">
    <property type="entry name" value="STAS"/>
    <property type="match status" value="1"/>
</dbReference>